<dbReference type="OMA" id="SAYHIND"/>
<dbReference type="Proteomes" id="UP001652626">
    <property type="component" value="Chromosome 18"/>
</dbReference>
<name>A0A8B8IJE6_VANTA</name>
<proteinExistence type="predicted"/>
<dbReference type="OrthoDB" id="7487983at2759"/>
<evidence type="ECO:0000313" key="1">
    <source>
        <dbReference type="Proteomes" id="UP001652626"/>
    </source>
</evidence>
<sequence length="532" mass="60303">MTSITDLRLDEEIINVSLAEEYLKENSVFHSKGYSDNGDVEYDICKNQIYLSDYTRQIPTFNTPSTSLDNNSVKYLDLAEKLTKNIDLFCQLEYLLRKKPIAEVRNFDMKLLEQNLIYQSSFITAEKSYISEIIMTTDATLASLGCIAQSSAPTITILSTKEIAVICSLFVKLCHEAGLNNINLIFMSNPTPDTPLQCMNFSNMKELRTGCVGIVTEKSDIDSAVDTFLYATSQSPWHFKKIFVQECALSRFKKALEWKTKKPSGDVEEQLVKSCTSVHVYEDKLYLFEFAGDVNHVSPNSIIIEAYRTNKELMSIMAAIKPFCVSLWSSHVAESNEIALGLETNIVWINDYGCFEGPPITSQAFYSLLHRHMDKSRMSTFSDVLKVRETWLKSQMTTRLLKMSKVADKFKTNLTDEKFFRINSNNSNISVGDKLCIAIREPVNVIAVNITTCRNVYELMDFVVNGGAVILILKTKTPERNEIVKLCQALKDIEAPVVLVDDQDYNLDETFQGQLRYNTKVVWSSIGTIFAN</sequence>
<dbReference type="GeneID" id="113401005"/>
<protein>
    <submittedName>
        <fullName evidence="2">Uncharacterized protein LOC113401005</fullName>
    </submittedName>
</protein>
<gene>
    <name evidence="2" type="primary">LOC113401005</name>
</gene>
<evidence type="ECO:0000313" key="2">
    <source>
        <dbReference type="RefSeq" id="XP_026496492.2"/>
    </source>
</evidence>
<accession>A0A8B8IJE6</accession>
<organism evidence="1 2">
    <name type="scientific">Vanessa tameamea</name>
    <name type="common">Kamehameha butterfly</name>
    <dbReference type="NCBI Taxonomy" id="334116"/>
    <lineage>
        <taxon>Eukaryota</taxon>
        <taxon>Metazoa</taxon>
        <taxon>Ecdysozoa</taxon>
        <taxon>Arthropoda</taxon>
        <taxon>Hexapoda</taxon>
        <taxon>Insecta</taxon>
        <taxon>Pterygota</taxon>
        <taxon>Neoptera</taxon>
        <taxon>Endopterygota</taxon>
        <taxon>Lepidoptera</taxon>
        <taxon>Glossata</taxon>
        <taxon>Ditrysia</taxon>
        <taxon>Papilionoidea</taxon>
        <taxon>Nymphalidae</taxon>
        <taxon>Nymphalinae</taxon>
        <taxon>Vanessa</taxon>
    </lineage>
</organism>
<keyword evidence="1" id="KW-1185">Reference proteome</keyword>
<dbReference type="AlphaFoldDB" id="A0A8B8IJE6"/>
<reference evidence="2" key="1">
    <citation type="submission" date="2025-08" db="UniProtKB">
        <authorList>
            <consortium name="RefSeq"/>
        </authorList>
    </citation>
    <scope>IDENTIFICATION</scope>
    <source>
        <tissue evidence="2">Whole body</tissue>
    </source>
</reference>
<dbReference type="RefSeq" id="XP_026496492.2">
    <property type="nucleotide sequence ID" value="XM_026640707.2"/>
</dbReference>